<gene>
    <name evidence="2" type="ORF">VNO77_19831</name>
</gene>
<feature type="compositionally biased region" description="Basic and acidic residues" evidence="1">
    <location>
        <begin position="68"/>
        <end position="82"/>
    </location>
</feature>
<feature type="compositionally biased region" description="Basic and acidic residues" evidence="1">
    <location>
        <begin position="10"/>
        <end position="25"/>
    </location>
</feature>
<feature type="region of interest" description="Disordered" evidence="1">
    <location>
        <begin position="59"/>
        <end position="103"/>
    </location>
</feature>
<evidence type="ECO:0000313" key="3">
    <source>
        <dbReference type="Proteomes" id="UP001367508"/>
    </source>
</evidence>
<name>A0AAN9LNF2_CANGL</name>
<sequence length="103" mass="11719">MKSHSYPRTQTREEAARITHHHPSSEERMLLLVALPSCCRKRYDSVMGARFQQRREAAEVRLGSIKQKTADPEARNRKEASAKPHAHSATGFGVRELPHPRGH</sequence>
<evidence type="ECO:0000313" key="2">
    <source>
        <dbReference type="EMBL" id="KAK7339179.1"/>
    </source>
</evidence>
<feature type="region of interest" description="Disordered" evidence="1">
    <location>
        <begin position="1"/>
        <end position="25"/>
    </location>
</feature>
<dbReference type="Proteomes" id="UP001367508">
    <property type="component" value="Unassembled WGS sequence"/>
</dbReference>
<dbReference type="AlphaFoldDB" id="A0AAN9LNF2"/>
<organism evidence="2 3">
    <name type="scientific">Canavalia gladiata</name>
    <name type="common">Sword bean</name>
    <name type="synonym">Dolichos gladiatus</name>
    <dbReference type="NCBI Taxonomy" id="3824"/>
    <lineage>
        <taxon>Eukaryota</taxon>
        <taxon>Viridiplantae</taxon>
        <taxon>Streptophyta</taxon>
        <taxon>Embryophyta</taxon>
        <taxon>Tracheophyta</taxon>
        <taxon>Spermatophyta</taxon>
        <taxon>Magnoliopsida</taxon>
        <taxon>eudicotyledons</taxon>
        <taxon>Gunneridae</taxon>
        <taxon>Pentapetalae</taxon>
        <taxon>rosids</taxon>
        <taxon>fabids</taxon>
        <taxon>Fabales</taxon>
        <taxon>Fabaceae</taxon>
        <taxon>Papilionoideae</taxon>
        <taxon>50 kb inversion clade</taxon>
        <taxon>NPAAA clade</taxon>
        <taxon>indigoferoid/millettioid clade</taxon>
        <taxon>Phaseoleae</taxon>
        <taxon>Canavalia</taxon>
    </lineage>
</organism>
<protein>
    <submittedName>
        <fullName evidence="2">Uncharacterized protein</fullName>
    </submittedName>
</protein>
<proteinExistence type="predicted"/>
<evidence type="ECO:0000256" key="1">
    <source>
        <dbReference type="SAM" id="MobiDB-lite"/>
    </source>
</evidence>
<accession>A0AAN9LNF2</accession>
<dbReference type="EMBL" id="JAYMYQ010000004">
    <property type="protein sequence ID" value="KAK7339179.1"/>
    <property type="molecule type" value="Genomic_DNA"/>
</dbReference>
<reference evidence="2 3" key="1">
    <citation type="submission" date="2024-01" db="EMBL/GenBank/DDBJ databases">
        <title>The genomes of 5 underutilized Papilionoideae crops provide insights into root nodulation and disease resistanc.</title>
        <authorList>
            <person name="Jiang F."/>
        </authorList>
    </citation>
    <scope>NUCLEOTIDE SEQUENCE [LARGE SCALE GENOMIC DNA]</scope>
    <source>
        <strain evidence="2">LVBAO_FW01</strain>
        <tissue evidence="2">Leaves</tissue>
    </source>
</reference>
<comment type="caution">
    <text evidence="2">The sequence shown here is derived from an EMBL/GenBank/DDBJ whole genome shotgun (WGS) entry which is preliminary data.</text>
</comment>
<keyword evidence="3" id="KW-1185">Reference proteome</keyword>